<dbReference type="AlphaFoldDB" id="A0A087SXX3"/>
<evidence type="ECO:0000256" key="5">
    <source>
        <dbReference type="PROSITE-ProRule" id="PRU00277"/>
    </source>
</evidence>
<dbReference type="STRING" id="407821.A0A087SXX3"/>
<dbReference type="Pfam" id="PF17800">
    <property type="entry name" value="NPL"/>
    <property type="match status" value="1"/>
</dbReference>
<accession>A0A087SXX3</accession>
<dbReference type="InterPro" id="IPR023566">
    <property type="entry name" value="PPIase_Fpr3/Fpr4-like"/>
</dbReference>
<keyword evidence="3 5" id="KW-0697">Rotamase</keyword>
<sequence>MRERVSEDEKKVSRNEFWGICCESGKRYYQNVKDRFFVTMAAIEPRPEADELIENPYVSLLLKHDGSEYLLCTLKYNTILQVNLNLHFSQGENITFYLRGEGPVHLSGYHILNDKDVEEEEKAMGINHSGNVGNDVEASETKSKVSKVKKEKVEVPNEEEIMCDDDEEQEEESDDEEELLEEIDGNAIVSWEERRAKKVAKQLCAAAAMDDDEEDDEEEDADFSIDMKLSDEDDNDEDDDEVDEEEEEDELEDDDDGDEEAVEEESSSNDDDEEEEEVPSKKVQISTPGPSKRKMLSPGLQERKRKKKSEPKQTAEVVEVDSEVVNFEELSDSGEINSSIGHTPMPKKKFKSCTKPDSTPLLKKGKDKKNLDLIKEQSSSRKTYNKQLPCGVEYEDVKIGSGPPARRGKYVHVNFVGKLENGKVFDDRSGGKPFSFRMGENHVIKGLDRGIEGMKVGGRRRLKIPPRLGYGRMG</sequence>
<dbReference type="Proteomes" id="UP000054359">
    <property type="component" value="Unassembled WGS sequence"/>
</dbReference>
<dbReference type="InterPro" id="IPR001179">
    <property type="entry name" value="PPIase_FKBP_dom"/>
</dbReference>
<evidence type="ECO:0000256" key="4">
    <source>
        <dbReference type="ARBA" id="ARBA00023235"/>
    </source>
</evidence>
<dbReference type="InterPro" id="IPR036824">
    <property type="entry name" value="Nucleoplasmin_core_dom_sf"/>
</dbReference>
<comment type="catalytic activity">
    <reaction evidence="1 5">
        <text>[protein]-peptidylproline (omega=180) = [protein]-peptidylproline (omega=0)</text>
        <dbReference type="Rhea" id="RHEA:16237"/>
        <dbReference type="Rhea" id="RHEA-COMP:10747"/>
        <dbReference type="Rhea" id="RHEA-COMP:10748"/>
        <dbReference type="ChEBI" id="CHEBI:83833"/>
        <dbReference type="ChEBI" id="CHEBI:83834"/>
        <dbReference type="EC" id="5.2.1.8"/>
    </reaction>
</comment>
<protein>
    <recommendedName>
        <fullName evidence="2 5">peptidylprolyl isomerase</fullName>
        <ecNumber evidence="2 5">5.2.1.8</ecNumber>
    </recommendedName>
</protein>
<dbReference type="EMBL" id="KK112454">
    <property type="protein sequence ID" value="KFM57712.1"/>
    <property type="molecule type" value="Genomic_DNA"/>
</dbReference>
<feature type="region of interest" description="Disordered" evidence="6">
    <location>
        <begin position="126"/>
        <end position="181"/>
    </location>
</feature>
<evidence type="ECO:0000313" key="8">
    <source>
        <dbReference type="EMBL" id="KFM57712.1"/>
    </source>
</evidence>
<keyword evidence="4 5" id="KW-0413">Isomerase</keyword>
<feature type="non-terminal residue" evidence="8">
    <location>
        <position position="474"/>
    </location>
</feature>
<feature type="compositionally biased region" description="Acidic residues" evidence="6">
    <location>
        <begin position="231"/>
        <end position="277"/>
    </location>
</feature>
<name>A0A087SXX3_STEMI</name>
<evidence type="ECO:0000313" key="9">
    <source>
        <dbReference type="Proteomes" id="UP000054359"/>
    </source>
</evidence>
<dbReference type="OrthoDB" id="1902587at2759"/>
<dbReference type="PIRSF" id="PIRSF001473">
    <property type="entry name" value="FK506-bp_FPR3"/>
    <property type="match status" value="1"/>
</dbReference>
<dbReference type="OMA" id="CPPHMAY"/>
<dbReference type="InterPro" id="IPR041232">
    <property type="entry name" value="NPL"/>
</dbReference>
<dbReference type="Gene3D" id="3.10.50.40">
    <property type="match status" value="1"/>
</dbReference>
<dbReference type="PROSITE" id="PS50059">
    <property type="entry name" value="FKBP_PPIASE"/>
    <property type="match status" value="1"/>
</dbReference>
<dbReference type="PANTHER" id="PTHR43811:SF19">
    <property type="entry name" value="39 KDA FK506-BINDING NUCLEAR PROTEIN"/>
    <property type="match status" value="1"/>
</dbReference>
<dbReference type="GO" id="GO:0003755">
    <property type="term" value="F:peptidyl-prolyl cis-trans isomerase activity"/>
    <property type="evidence" value="ECO:0007669"/>
    <property type="project" value="UniProtKB-KW"/>
</dbReference>
<proteinExistence type="predicted"/>
<dbReference type="InterPro" id="IPR046357">
    <property type="entry name" value="PPIase_dom_sf"/>
</dbReference>
<dbReference type="SUPFAM" id="SSF69203">
    <property type="entry name" value="Nucleoplasmin-like core domain"/>
    <property type="match status" value="1"/>
</dbReference>
<dbReference type="SUPFAM" id="SSF54534">
    <property type="entry name" value="FKBP-like"/>
    <property type="match status" value="1"/>
</dbReference>
<feature type="compositionally biased region" description="Acidic residues" evidence="6">
    <location>
        <begin position="156"/>
        <end position="181"/>
    </location>
</feature>
<keyword evidence="9" id="KW-1185">Reference proteome</keyword>
<dbReference type="EC" id="5.2.1.8" evidence="2 5"/>
<evidence type="ECO:0000256" key="3">
    <source>
        <dbReference type="ARBA" id="ARBA00023110"/>
    </source>
</evidence>
<dbReference type="Gene3D" id="2.60.120.340">
    <property type="entry name" value="Nucleoplasmin core domain"/>
    <property type="match status" value="1"/>
</dbReference>
<reference evidence="8 9" key="1">
    <citation type="submission" date="2013-11" db="EMBL/GenBank/DDBJ databases">
        <title>Genome sequencing of Stegodyphus mimosarum.</title>
        <authorList>
            <person name="Bechsgaard J."/>
        </authorList>
    </citation>
    <scope>NUCLEOTIDE SEQUENCE [LARGE SCALE GENOMIC DNA]</scope>
</reference>
<evidence type="ECO:0000259" key="7">
    <source>
        <dbReference type="PROSITE" id="PS50059"/>
    </source>
</evidence>
<gene>
    <name evidence="8" type="ORF">X975_09752</name>
</gene>
<evidence type="ECO:0000256" key="2">
    <source>
        <dbReference type="ARBA" id="ARBA00013194"/>
    </source>
</evidence>
<dbReference type="PANTHER" id="PTHR43811">
    <property type="entry name" value="FKBP-TYPE PEPTIDYL-PROLYL CIS-TRANS ISOMERASE FKPA"/>
    <property type="match status" value="1"/>
</dbReference>
<evidence type="ECO:0000256" key="6">
    <source>
        <dbReference type="SAM" id="MobiDB-lite"/>
    </source>
</evidence>
<feature type="compositionally biased region" description="Acidic residues" evidence="6">
    <location>
        <begin position="209"/>
        <end position="223"/>
    </location>
</feature>
<feature type="domain" description="PPIase FKBP-type" evidence="7">
    <location>
        <begin position="408"/>
        <end position="474"/>
    </location>
</feature>
<feature type="region of interest" description="Disordered" evidence="6">
    <location>
        <begin position="199"/>
        <end position="318"/>
    </location>
</feature>
<feature type="region of interest" description="Disordered" evidence="6">
    <location>
        <begin position="334"/>
        <end position="369"/>
    </location>
</feature>
<dbReference type="GO" id="GO:0005634">
    <property type="term" value="C:nucleus"/>
    <property type="evidence" value="ECO:0007669"/>
    <property type="project" value="UniProtKB-ARBA"/>
</dbReference>
<dbReference type="Pfam" id="PF00254">
    <property type="entry name" value="FKBP_C"/>
    <property type="match status" value="1"/>
</dbReference>
<organism evidence="8 9">
    <name type="scientific">Stegodyphus mimosarum</name>
    <name type="common">African social velvet spider</name>
    <dbReference type="NCBI Taxonomy" id="407821"/>
    <lineage>
        <taxon>Eukaryota</taxon>
        <taxon>Metazoa</taxon>
        <taxon>Ecdysozoa</taxon>
        <taxon>Arthropoda</taxon>
        <taxon>Chelicerata</taxon>
        <taxon>Arachnida</taxon>
        <taxon>Araneae</taxon>
        <taxon>Araneomorphae</taxon>
        <taxon>Entelegynae</taxon>
        <taxon>Eresoidea</taxon>
        <taxon>Eresidae</taxon>
        <taxon>Stegodyphus</taxon>
    </lineage>
</organism>
<evidence type="ECO:0000256" key="1">
    <source>
        <dbReference type="ARBA" id="ARBA00000971"/>
    </source>
</evidence>